<dbReference type="Proteomes" id="UP001149090">
    <property type="component" value="Unassembled WGS sequence"/>
</dbReference>
<evidence type="ECO:0000256" key="3">
    <source>
        <dbReference type="ARBA" id="ARBA00022692"/>
    </source>
</evidence>
<keyword evidence="3 6" id="KW-0812">Transmembrane</keyword>
<dbReference type="PANTHER" id="PTHR12385">
    <property type="entry name" value="CHOLINE TRANSPORTER-LIKE (SLC FAMILY 44)"/>
    <property type="match status" value="1"/>
</dbReference>
<sequence length="537" mass="61729">MSKEETTSPEEYEPYDPESQNQPLIDPTMRQQTGMYQPAYGPVYQPYQQGNMNNPYHQQPPLNPQFYPHPEMNQEYYQEPQMNQQHEMNQTNQMNQYHKDLENPSKFNSSQSHGDQDLGEKFKTHKFNDVWASVLFIAHLVVLFVLTLKFKSNSSDYHPDDNKTYSAKFIWITFSISILSAVIGSWIWIQLMKKYAKGLLKFTLLSGILFIGILAIAMFVLGSIVGGIIFLVFFVISILVYRAWARRIPFSALLLTFVTRTLQKYPAMITIAFLFGVILQILWTIAWFYVAILTYNLNNGYWAIYVVFSYFWTSTVIKNGIHTTSSGTYASYYFLKGDMPKDPTLKSLKRAFTFSFGSICLGSLIVAVIKTLRWIARSGHKNRNDCVRCLCIYCLNFLDWLVQFFNQFAYGYISIYGMNFFQASKKTFHLFKERGLTALINDDLIGGVVNLAAISTGIIAAIITGILTFIHYNHDKIWIGFSLVSLLIAVFISFIILETIISGVTTFFICFAEAPEVIQELDPELSQKLHSTYNFNF</sequence>
<evidence type="ECO:0000256" key="5">
    <source>
        <dbReference type="ARBA" id="ARBA00023136"/>
    </source>
</evidence>
<proteinExistence type="inferred from homology"/>
<dbReference type="OMA" id="RSTWEQF"/>
<evidence type="ECO:0000256" key="4">
    <source>
        <dbReference type="ARBA" id="ARBA00022989"/>
    </source>
</evidence>
<feature type="region of interest" description="Disordered" evidence="7">
    <location>
        <begin position="1"/>
        <end position="25"/>
    </location>
</feature>
<feature type="transmembrane region" description="Helical" evidence="6">
    <location>
        <begin position="351"/>
        <end position="369"/>
    </location>
</feature>
<dbReference type="GO" id="GO:0005886">
    <property type="term" value="C:plasma membrane"/>
    <property type="evidence" value="ECO:0007669"/>
    <property type="project" value="UniProtKB-SubCell"/>
</dbReference>
<keyword evidence="5 6" id="KW-0472">Membrane</keyword>
<dbReference type="PANTHER" id="PTHR12385:SF4">
    <property type="entry name" value="PROTEIN PNS1"/>
    <property type="match status" value="1"/>
</dbReference>
<accession>A0A9Q0RFI3</accession>
<keyword evidence="9" id="KW-1185">Reference proteome</keyword>
<dbReference type="Pfam" id="PF04515">
    <property type="entry name" value="Choline_transpo"/>
    <property type="match status" value="1"/>
</dbReference>
<evidence type="ECO:0000256" key="2">
    <source>
        <dbReference type="ARBA" id="ARBA00007168"/>
    </source>
</evidence>
<feature type="transmembrane region" description="Helical" evidence="6">
    <location>
        <begin position="224"/>
        <end position="244"/>
    </location>
</feature>
<evidence type="ECO:0000256" key="1">
    <source>
        <dbReference type="ARBA" id="ARBA00004141"/>
    </source>
</evidence>
<evidence type="ECO:0000313" key="8">
    <source>
        <dbReference type="EMBL" id="KAJ5078237.1"/>
    </source>
</evidence>
<evidence type="ECO:0000256" key="7">
    <source>
        <dbReference type="SAM" id="MobiDB-lite"/>
    </source>
</evidence>
<feature type="transmembrane region" description="Helical" evidence="6">
    <location>
        <begin position="169"/>
        <end position="189"/>
    </location>
</feature>
<comment type="subcellular location">
    <subcellularLocation>
        <location evidence="6">Cell membrane</location>
        <topology evidence="6">Multi-pass membrane protein</topology>
    </subcellularLocation>
    <subcellularLocation>
        <location evidence="1">Membrane</location>
        <topology evidence="1">Multi-pass membrane protein</topology>
    </subcellularLocation>
</comment>
<feature type="transmembrane region" description="Helical" evidence="6">
    <location>
        <begin position="130"/>
        <end position="149"/>
    </location>
</feature>
<reference evidence="8" key="1">
    <citation type="submission" date="2022-10" db="EMBL/GenBank/DDBJ databases">
        <title>Novel sulphate-reducing endosymbionts in the free-living metamonad Anaeramoeba.</title>
        <authorList>
            <person name="Jerlstrom-Hultqvist J."/>
            <person name="Cepicka I."/>
            <person name="Gallot-Lavallee L."/>
            <person name="Salas-Leiva D."/>
            <person name="Curtis B.A."/>
            <person name="Zahonova K."/>
            <person name="Pipaliya S."/>
            <person name="Dacks J."/>
            <person name="Roger A.J."/>
        </authorList>
    </citation>
    <scope>NUCLEOTIDE SEQUENCE</scope>
    <source>
        <strain evidence="8">BMAN</strain>
    </source>
</reference>
<feature type="transmembrane region" description="Helical" evidence="6">
    <location>
        <begin position="198"/>
        <end position="218"/>
    </location>
</feature>
<keyword evidence="4 6" id="KW-1133">Transmembrane helix</keyword>
<feature type="transmembrane region" description="Helical" evidence="6">
    <location>
        <begin position="265"/>
        <end position="290"/>
    </location>
</feature>
<comment type="similarity">
    <text evidence="2 6">Belongs to the CTL (choline transporter-like) family.</text>
</comment>
<dbReference type="GO" id="GO:0022857">
    <property type="term" value="F:transmembrane transporter activity"/>
    <property type="evidence" value="ECO:0007669"/>
    <property type="project" value="UniProtKB-UniRule"/>
</dbReference>
<gene>
    <name evidence="8" type="ORF">M0811_05025</name>
</gene>
<feature type="compositionally biased region" description="Acidic residues" evidence="7">
    <location>
        <begin position="7"/>
        <end position="16"/>
    </location>
</feature>
<comment type="caution">
    <text evidence="8">The sequence shown here is derived from an EMBL/GenBank/DDBJ whole genome shotgun (WGS) entry which is preliminary data.</text>
</comment>
<evidence type="ECO:0000256" key="6">
    <source>
        <dbReference type="RuleBase" id="RU368066"/>
    </source>
</evidence>
<protein>
    <recommendedName>
        <fullName evidence="6">Choline transporter-like protein</fullName>
    </recommendedName>
</protein>
<organism evidence="8 9">
    <name type="scientific">Anaeramoeba ignava</name>
    <name type="common">Anaerobic marine amoeba</name>
    <dbReference type="NCBI Taxonomy" id="1746090"/>
    <lineage>
        <taxon>Eukaryota</taxon>
        <taxon>Metamonada</taxon>
        <taxon>Anaeramoebidae</taxon>
        <taxon>Anaeramoeba</taxon>
    </lineage>
</organism>
<dbReference type="InterPro" id="IPR007603">
    <property type="entry name" value="Choline_transptr-like"/>
</dbReference>
<feature type="transmembrane region" description="Helical" evidence="6">
    <location>
        <begin position="444"/>
        <end position="471"/>
    </location>
</feature>
<feature type="transmembrane region" description="Helical" evidence="6">
    <location>
        <begin position="477"/>
        <end position="497"/>
    </location>
</feature>
<comment type="function">
    <text evidence="6">Choline transporter.</text>
</comment>
<dbReference type="EMBL" id="JAPDFW010000054">
    <property type="protein sequence ID" value="KAJ5078237.1"/>
    <property type="molecule type" value="Genomic_DNA"/>
</dbReference>
<name>A0A9Q0RFI3_ANAIG</name>
<dbReference type="AlphaFoldDB" id="A0A9Q0RFI3"/>
<dbReference type="OrthoDB" id="44736at2759"/>
<evidence type="ECO:0000313" key="9">
    <source>
        <dbReference type="Proteomes" id="UP001149090"/>
    </source>
</evidence>